<gene>
    <name evidence="1" type="ORF">RU96_GL002318</name>
</gene>
<dbReference type="RefSeq" id="WP_412256178.1">
    <property type="nucleotide sequence ID" value="NZ_JBKVRM010000001.1"/>
</dbReference>
<evidence type="ECO:0000313" key="1">
    <source>
        <dbReference type="EMBL" id="OJG15505.1"/>
    </source>
</evidence>
<accession>A0A1L8R716</accession>
<dbReference type="AlphaFoldDB" id="A0A1L8R716"/>
<dbReference type="STRING" id="317010.RU96_GL002318"/>
<proteinExistence type="predicted"/>
<dbReference type="EMBL" id="JXKG01000007">
    <property type="protein sequence ID" value="OJG15505.1"/>
    <property type="molecule type" value="Genomic_DNA"/>
</dbReference>
<sequence>MLVLLIFTLIAGGAGYLFYLLTKDTIREVYEQLDDKNEKIRKIKAVCLGVFHLIAF</sequence>
<dbReference type="Proteomes" id="UP000182835">
    <property type="component" value="Unassembled WGS sequence"/>
</dbReference>
<organism evidence="1 2">
    <name type="scientific">Enterococcus canintestini</name>
    <dbReference type="NCBI Taxonomy" id="317010"/>
    <lineage>
        <taxon>Bacteria</taxon>
        <taxon>Bacillati</taxon>
        <taxon>Bacillota</taxon>
        <taxon>Bacilli</taxon>
        <taxon>Lactobacillales</taxon>
        <taxon>Enterococcaceae</taxon>
        <taxon>Enterococcus</taxon>
    </lineage>
</organism>
<comment type="caution">
    <text evidence="1">The sequence shown here is derived from an EMBL/GenBank/DDBJ whole genome shotgun (WGS) entry which is preliminary data.</text>
</comment>
<reference evidence="1 2" key="1">
    <citation type="submission" date="2014-12" db="EMBL/GenBank/DDBJ databases">
        <title>Draft genome sequences of 29 type strains of Enterococci.</title>
        <authorList>
            <person name="Zhong Z."/>
            <person name="Sun Z."/>
            <person name="Liu W."/>
            <person name="Zhang W."/>
            <person name="Zhang H."/>
        </authorList>
    </citation>
    <scope>NUCLEOTIDE SEQUENCE [LARGE SCALE GENOMIC DNA]</scope>
    <source>
        <strain evidence="1 2">DSM 21207</strain>
    </source>
</reference>
<protein>
    <submittedName>
        <fullName evidence="1">Uncharacterized protein</fullName>
    </submittedName>
</protein>
<evidence type="ECO:0000313" key="2">
    <source>
        <dbReference type="Proteomes" id="UP000182835"/>
    </source>
</evidence>
<name>A0A1L8R716_9ENTE</name>